<name>A0A6C0I2W4_9ZZZZ</name>
<proteinExistence type="predicted"/>
<reference evidence="1" key="1">
    <citation type="journal article" date="2020" name="Nature">
        <title>Giant virus diversity and host interactions through global metagenomics.</title>
        <authorList>
            <person name="Schulz F."/>
            <person name="Roux S."/>
            <person name="Paez-Espino D."/>
            <person name="Jungbluth S."/>
            <person name="Walsh D.A."/>
            <person name="Denef V.J."/>
            <person name="McMahon K.D."/>
            <person name="Konstantinidis K.T."/>
            <person name="Eloe-Fadrosh E.A."/>
            <person name="Kyrpides N.C."/>
            <person name="Woyke T."/>
        </authorList>
    </citation>
    <scope>NUCLEOTIDE SEQUENCE</scope>
    <source>
        <strain evidence="1">GVMAG-M-3300023184-18</strain>
    </source>
</reference>
<dbReference type="AlphaFoldDB" id="A0A6C0I2W4"/>
<evidence type="ECO:0000313" key="1">
    <source>
        <dbReference type="EMBL" id="QHT87129.1"/>
    </source>
</evidence>
<accession>A0A6C0I2W4</accession>
<sequence length="107" mass="12549">MYNNNQNGTVTEELPPTTKKIARRNILIVLDNMIRVIPYVCEEENFKRDLERQLNKASYVAPENVYTVWQNVQNIITDRFNAHSDKSTLPQWCVLLLDIWTDNITVP</sequence>
<organism evidence="1">
    <name type="scientific">viral metagenome</name>
    <dbReference type="NCBI Taxonomy" id="1070528"/>
    <lineage>
        <taxon>unclassified sequences</taxon>
        <taxon>metagenomes</taxon>
        <taxon>organismal metagenomes</taxon>
    </lineage>
</organism>
<protein>
    <submittedName>
        <fullName evidence="1">Uncharacterized protein</fullName>
    </submittedName>
</protein>
<dbReference type="EMBL" id="MN740083">
    <property type="protein sequence ID" value="QHT87129.1"/>
    <property type="molecule type" value="Genomic_DNA"/>
</dbReference>